<name>A0A542SPX4_9MICO</name>
<dbReference type="EMBL" id="VFNV01000001">
    <property type="protein sequence ID" value="TQK76654.1"/>
    <property type="molecule type" value="Genomic_DNA"/>
</dbReference>
<dbReference type="PANTHER" id="PTHR33387:SF3">
    <property type="entry name" value="DUF985 DOMAIN-CONTAINING PROTEIN"/>
    <property type="match status" value="1"/>
</dbReference>
<dbReference type="InterPro" id="IPR014710">
    <property type="entry name" value="RmlC-like_jellyroll"/>
</dbReference>
<dbReference type="Gene3D" id="2.60.120.10">
    <property type="entry name" value="Jelly Rolls"/>
    <property type="match status" value="1"/>
</dbReference>
<dbReference type="InterPro" id="IPR009327">
    <property type="entry name" value="Cupin_DUF985"/>
</dbReference>
<proteinExistence type="predicted"/>
<protein>
    <recommendedName>
        <fullName evidence="1">DUF985 domain-containing protein</fullName>
    </recommendedName>
</protein>
<dbReference type="InterPro" id="IPR011051">
    <property type="entry name" value="RmlC_Cupin_sf"/>
</dbReference>
<keyword evidence="3" id="KW-1185">Reference proteome</keyword>
<accession>A0A542SPX4</accession>
<evidence type="ECO:0000313" key="3">
    <source>
        <dbReference type="Proteomes" id="UP000316181"/>
    </source>
</evidence>
<dbReference type="Proteomes" id="UP000316181">
    <property type="component" value="Unassembled WGS sequence"/>
</dbReference>
<dbReference type="PANTHER" id="PTHR33387">
    <property type="entry name" value="RMLC-LIKE JELLY ROLL FOLD PROTEIN"/>
    <property type="match status" value="1"/>
</dbReference>
<evidence type="ECO:0000313" key="2">
    <source>
        <dbReference type="EMBL" id="TQK76654.1"/>
    </source>
</evidence>
<feature type="domain" description="DUF985" evidence="1">
    <location>
        <begin position="26"/>
        <end position="157"/>
    </location>
</feature>
<gene>
    <name evidence="2" type="ORF">FB389_1339</name>
</gene>
<dbReference type="AlphaFoldDB" id="A0A542SPX4"/>
<dbReference type="Pfam" id="PF06172">
    <property type="entry name" value="Cupin_5"/>
    <property type="match status" value="1"/>
</dbReference>
<dbReference type="CDD" id="cd06121">
    <property type="entry name" value="cupin_YML079wp"/>
    <property type="match status" value="1"/>
</dbReference>
<dbReference type="InterPro" id="IPR039935">
    <property type="entry name" value="YML079W-like"/>
</dbReference>
<comment type="caution">
    <text evidence="2">The sequence shown here is derived from an EMBL/GenBank/DDBJ whole genome shotgun (WGS) entry which is preliminary data.</text>
</comment>
<reference evidence="2 3" key="1">
    <citation type="submission" date="2019-06" db="EMBL/GenBank/DDBJ databases">
        <title>Sequencing the genomes of 1000 actinobacteria strains.</title>
        <authorList>
            <person name="Klenk H.-P."/>
        </authorList>
    </citation>
    <scope>NUCLEOTIDE SEQUENCE [LARGE SCALE GENOMIC DNA]</scope>
    <source>
        <strain evidence="2 3">DSM 10596</strain>
    </source>
</reference>
<evidence type="ECO:0000259" key="1">
    <source>
        <dbReference type="Pfam" id="PF06172"/>
    </source>
</evidence>
<dbReference type="SUPFAM" id="SSF51182">
    <property type="entry name" value="RmlC-like cupins"/>
    <property type="match status" value="1"/>
</dbReference>
<sequence length="159" mass="16985">MDEFPAPPAPASTDEGAAAVRPALAVALGLAPHPEGGWFRRTWTAPVSVQTARGERATASAIQFFLAAGESAAWHVVRSDELWLWHGPGALRLQFGGTGAAPDETGETVTLDSSLDIPRVQLLIPAGVWQRALPVASDVLATCVVSPEFWYEDWRLADD</sequence>
<dbReference type="OrthoDB" id="9798288at2"/>
<organism evidence="2 3">
    <name type="scientific">Rarobacter incanus</name>
    <dbReference type="NCBI Taxonomy" id="153494"/>
    <lineage>
        <taxon>Bacteria</taxon>
        <taxon>Bacillati</taxon>
        <taxon>Actinomycetota</taxon>
        <taxon>Actinomycetes</taxon>
        <taxon>Micrococcales</taxon>
        <taxon>Rarobacteraceae</taxon>
        <taxon>Rarobacter</taxon>
    </lineage>
</organism>